<evidence type="ECO:0000313" key="3">
    <source>
        <dbReference type="Proteomes" id="UP001595803"/>
    </source>
</evidence>
<proteinExistence type="predicted"/>
<dbReference type="RefSeq" id="WP_322473600.1">
    <property type="nucleotide sequence ID" value="NZ_JBHRZG010000013.1"/>
</dbReference>
<protein>
    <submittedName>
        <fullName evidence="2">Uncharacterized protein</fullName>
    </submittedName>
</protein>
<keyword evidence="1" id="KW-1133">Transmembrane helix</keyword>
<comment type="caution">
    <text evidence="2">The sequence shown here is derived from an EMBL/GenBank/DDBJ whole genome shotgun (WGS) entry which is preliminary data.</text>
</comment>
<accession>A0ABV7ZBP5</accession>
<sequence>MPQDVLGRIFSVLLTSASLGMTLSVFALNAAVLLAAVVWTLVVLSEQPA</sequence>
<dbReference type="Proteomes" id="UP001595803">
    <property type="component" value="Unassembled WGS sequence"/>
</dbReference>
<reference evidence="3" key="1">
    <citation type="journal article" date="2019" name="Int. J. Syst. Evol. Microbiol.">
        <title>The Global Catalogue of Microorganisms (GCM) 10K type strain sequencing project: providing services to taxonomists for standard genome sequencing and annotation.</title>
        <authorList>
            <consortium name="The Broad Institute Genomics Platform"/>
            <consortium name="The Broad Institute Genome Sequencing Center for Infectious Disease"/>
            <person name="Wu L."/>
            <person name="Ma J."/>
        </authorList>
    </citation>
    <scope>NUCLEOTIDE SEQUENCE [LARGE SCALE GENOMIC DNA]</scope>
    <source>
        <strain evidence="3">CCTCC AB 2017081</strain>
    </source>
</reference>
<keyword evidence="1" id="KW-0812">Transmembrane</keyword>
<name>A0ABV7ZBP5_9DEIO</name>
<feature type="transmembrane region" description="Helical" evidence="1">
    <location>
        <begin position="20"/>
        <end position="44"/>
    </location>
</feature>
<keyword evidence="1" id="KW-0472">Membrane</keyword>
<evidence type="ECO:0000313" key="2">
    <source>
        <dbReference type="EMBL" id="MFC3833711.1"/>
    </source>
</evidence>
<dbReference type="EMBL" id="JBHRZG010000013">
    <property type="protein sequence ID" value="MFC3833711.1"/>
    <property type="molecule type" value="Genomic_DNA"/>
</dbReference>
<evidence type="ECO:0000256" key="1">
    <source>
        <dbReference type="SAM" id="Phobius"/>
    </source>
</evidence>
<keyword evidence="3" id="KW-1185">Reference proteome</keyword>
<organism evidence="2 3">
    <name type="scientific">Deinococcus rufus</name>
    <dbReference type="NCBI Taxonomy" id="2136097"/>
    <lineage>
        <taxon>Bacteria</taxon>
        <taxon>Thermotogati</taxon>
        <taxon>Deinococcota</taxon>
        <taxon>Deinococci</taxon>
        <taxon>Deinococcales</taxon>
        <taxon>Deinococcaceae</taxon>
        <taxon>Deinococcus</taxon>
    </lineage>
</organism>
<gene>
    <name evidence="2" type="ORF">ACFOSB_12665</name>
</gene>